<sequence>MLSGCEPDTRASIFTVLPTESIMDSEGLLVKLGGTLRSVIGERGEKVRPSFDSVTAFGIGNFARVFPGRGSPVAVEDLQSAGGGGDFDVVETLWLPEYEQCSFRGLPSWWLTSASFFTKRTGSERSNVEVSHRNH</sequence>
<dbReference type="AlphaFoldDB" id="A0A7J5Y5B4"/>
<protein>
    <submittedName>
        <fullName evidence="1">Uncharacterized protein</fullName>
    </submittedName>
</protein>
<reference evidence="1 2" key="1">
    <citation type="submission" date="2020-03" db="EMBL/GenBank/DDBJ databases">
        <title>Dissostichus mawsoni Genome sequencing and assembly.</title>
        <authorList>
            <person name="Park H."/>
        </authorList>
    </citation>
    <scope>NUCLEOTIDE SEQUENCE [LARGE SCALE GENOMIC DNA]</scope>
    <source>
        <strain evidence="1">DM0001</strain>
        <tissue evidence="1">Muscle</tissue>
    </source>
</reference>
<evidence type="ECO:0000313" key="2">
    <source>
        <dbReference type="Proteomes" id="UP000518266"/>
    </source>
</evidence>
<organism evidence="1 2">
    <name type="scientific">Dissostichus mawsoni</name>
    <name type="common">Antarctic cod</name>
    <dbReference type="NCBI Taxonomy" id="36200"/>
    <lineage>
        <taxon>Eukaryota</taxon>
        <taxon>Metazoa</taxon>
        <taxon>Chordata</taxon>
        <taxon>Craniata</taxon>
        <taxon>Vertebrata</taxon>
        <taxon>Euteleostomi</taxon>
        <taxon>Actinopterygii</taxon>
        <taxon>Neopterygii</taxon>
        <taxon>Teleostei</taxon>
        <taxon>Neoteleostei</taxon>
        <taxon>Acanthomorphata</taxon>
        <taxon>Eupercaria</taxon>
        <taxon>Perciformes</taxon>
        <taxon>Notothenioidei</taxon>
        <taxon>Nototheniidae</taxon>
        <taxon>Dissostichus</taxon>
    </lineage>
</organism>
<accession>A0A7J5Y5B4</accession>
<evidence type="ECO:0000313" key="1">
    <source>
        <dbReference type="EMBL" id="KAF3843837.1"/>
    </source>
</evidence>
<keyword evidence="2" id="KW-1185">Reference proteome</keyword>
<proteinExistence type="predicted"/>
<dbReference type="EMBL" id="JAAKFY010000018">
    <property type="protein sequence ID" value="KAF3843837.1"/>
    <property type="molecule type" value="Genomic_DNA"/>
</dbReference>
<name>A0A7J5Y5B4_DISMA</name>
<comment type="caution">
    <text evidence="1">The sequence shown here is derived from an EMBL/GenBank/DDBJ whole genome shotgun (WGS) entry which is preliminary data.</text>
</comment>
<dbReference type="Proteomes" id="UP000518266">
    <property type="component" value="Unassembled WGS sequence"/>
</dbReference>
<gene>
    <name evidence="1" type="ORF">F7725_002686</name>
</gene>